<dbReference type="GO" id="GO:0004044">
    <property type="term" value="F:amidophosphoribosyltransferase activity"/>
    <property type="evidence" value="ECO:0007669"/>
    <property type="project" value="UniProtKB-EC"/>
</dbReference>
<comment type="similarity">
    <text evidence="2 7 8">In the C-terminal section; belongs to the purine/pyrimidine phosphoribosyltransferase family.</text>
</comment>
<dbReference type="PANTHER" id="PTHR11907">
    <property type="entry name" value="AMIDOPHOSPHORIBOSYLTRANSFERASE"/>
    <property type="match status" value="1"/>
</dbReference>
<dbReference type="PROSITE" id="PS51278">
    <property type="entry name" value="GATASE_TYPE_2"/>
    <property type="match status" value="1"/>
</dbReference>
<evidence type="ECO:0000256" key="6">
    <source>
        <dbReference type="ARBA" id="ARBA00022962"/>
    </source>
</evidence>
<evidence type="ECO:0000256" key="1">
    <source>
        <dbReference type="ARBA" id="ARBA00005209"/>
    </source>
</evidence>
<proteinExistence type="inferred from homology"/>
<evidence type="ECO:0000259" key="10">
    <source>
        <dbReference type="PROSITE" id="PS51278"/>
    </source>
</evidence>
<feature type="binding site" evidence="7">
    <location>
        <position position="371"/>
    </location>
    <ligand>
        <name>Mg(2+)</name>
        <dbReference type="ChEBI" id="CHEBI:18420"/>
    </ligand>
</feature>
<comment type="caution">
    <text evidence="7">Lacks conserved residue(s) required for the propagation of feature annotation.</text>
</comment>
<evidence type="ECO:0000256" key="4">
    <source>
        <dbReference type="ARBA" id="ARBA00022679"/>
    </source>
</evidence>
<dbReference type="EMBL" id="CP091508">
    <property type="protein sequence ID" value="UOO83155.1"/>
    <property type="molecule type" value="Genomic_DNA"/>
</dbReference>
<dbReference type="HAMAP" id="MF_01931">
    <property type="entry name" value="PurF"/>
    <property type="match status" value="1"/>
</dbReference>
<evidence type="ECO:0000256" key="9">
    <source>
        <dbReference type="SAM" id="MobiDB-lite"/>
    </source>
</evidence>
<feature type="domain" description="Glutamine amidotransferase type-2" evidence="10">
    <location>
        <begin position="2"/>
        <end position="240"/>
    </location>
</feature>
<feature type="binding site" evidence="7">
    <location>
        <position position="309"/>
    </location>
    <ligand>
        <name>Mg(2+)</name>
        <dbReference type="ChEBI" id="CHEBI:18420"/>
    </ligand>
</feature>
<evidence type="ECO:0000256" key="3">
    <source>
        <dbReference type="ARBA" id="ARBA00022676"/>
    </source>
</evidence>
<dbReference type="InterPro" id="IPR017932">
    <property type="entry name" value="GATase_2_dom"/>
</dbReference>
<dbReference type="InterPro" id="IPR029057">
    <property type="entry name" value="PRTase-like"/>
</dbReference>
<dbReference type="CDD" id="cd00715">
    <property type="entry name" value="GPATase_N"/>
    <property type="match status" value="1"/>
</dbReference>
<dbReference type="InterPro" id="IPR005854">
    <property type="entry name" value="PurF"/>
</dbReference>
<dbReference type="EC" id="2.4.2.14" evidence="7"/>
<dbReference type="PIRSF" id="PIRSF000485">
    <property type="entry name" value="Amd_phspho_trans"/>
    <property type="match status" value="1"/>
</dbReference>
<dbReference type="SUPFAM" id="SSF53271">
    <property type="entry name" value="PRTase-like"/>
    <property type="match status" value="1"/>
</dbReference>
<dbReference type="RefSeq" id="WP_244787556.1">
    <property type="nucleotide sequence ID" value="NZ_CP091508.1"/>
</dbReference>
<accession>A0ABY4DVW9</accession>
<sequence>MCGVLGMVSHQPVNQSLYDGLQMLQHRGQDAAGIVTAEGNMFHMHKGKGMVRDVFRTRNMRDLTGNAGIAHVRYPTAGNAGSSAEAQPFYVSSPFGIVLAHNGNLTNTEELYENVCFKHLRHINTRSDSEVLLNVFAHELRREVTGAGTTHLSVNHVFDAVSSLHKRVRGAYGVVALIAGYGMVAFRDPNGIRPLSLGTQTDENGRITYCVASESVVFNSLAFERVRDIEPGEAVFISFDGQFYSRRCAENPRLNPCLFEYVYFARPDSVMDGVSVYQARVNMGVTLADKVARELPVDDIDVVMPIPDTSRPSAMELAQRLGKPYREGLIKNRYIGRTFIMPGQATRKKSVRQKLSPMECEFEGKSVLLVDDSIVRGTTSREIVEMARQSGARKVYFASAAPEVRYPNVYGIDMPTREELIANGRSAAQIAKEISADGCVFQDLAALEKVVQALNPQIEAFDTSCFSGCYLTGDIDEAYLQRLSVSKSSAAAAQLQPSQVEHSIRISDNDDDEE</sequence>
<gene>
    <name evidence="7 11" type="primary">purF</name>
    <name evidence="11" type="ORF">LVJ83_06775</name>
</gene>
<dbReference type="Pfam" id="PF00156">
    <property type="entry name" value="Pribosyltran"/>
    <property type="match status" value="1"/>
</dbReference>
<dbReference type="InterPro" id="IPR029055">
    <property type="entry name" value="Ntn_hydrolases_N"/>
</dbReference>
<keyword evidence="4 7" id="KW-0808">Transferase</keyword>
<name>A0ABY4DVW9_9NEIS</name>
<comment type="function">
    <text evidence="7">Catalyzes the formation of phosphoribosylamine from phosphoribosylpyrophosphate (PRPP) and glutamine.</text>
</comment>
<keyword evidence="5 7" id="KW-0658">Purine biosynthesis</keyword>
<dbReference type="Gene3D" id="3.60.20.10">
    <property type="entry name" value="Glutamine Phosphoribosylpyrophosphate, subunit 1, domain 1"/>
    <property type="match status" value="1"/>
</dbReference>
<dbReference type="Proteomes" id="UP000829817">
    <property type="component" value="Chromosome"/>
</dbReference>
<evidence type="ECO:0000256" key="8">
    <source>
        <dbReference type="PIRNR" id="PIRNR000485"/>
    </source>
</evidence>
<evidence type="ECO:0000313" key="11">
    <source>
        <dbReference type="EMBL" id="UOO83155.1"/>
    </source>
</evidence>
<reference evidence="11 12" key="1">
    <citation type="journal article" date="2022" name="Res Sq">
        <title>Evolution of multicellular longitudinally dividing oral cavity symbionts (Neisseriaceae).</title>
        <authorList>
            <person name="Nyongesa S."/>
            <person name="Weber P."/>
            <person name="Bernet E."/>
            <person name="Pullido F."/>
            <person name="Nieckarz M."/>
            <person name="Delaby M."/>
            <person name="Nieves C."/>
            <person name="Viehboeck T."/>
            <person name="Krause N."/>
            <person name="Rivera-Millot A."/>
            <person name="Nakamura A."/>
            <person name="Vischer N."/>
            <person name="VanNieuwenhze M."/>
            <person name="Brun Y."/>
            <person name="Cava F."/>
            <person name="Bulgheresi S."/>
            <person name="Veyrier F."/>
        </authorList>
    </citation>
    <scope>NUCLEOTIDE SEQUENCE [LARGE SCALE GENOMIC DNA]</scope>
    <source>
        <strain evidence="11 12">CCUG 63373m</strain>
    </source>
</reference>
<keyword evidence="6 7" id="KW-0315">Glutamine amidotransferase</keyword>
<protein>
    <recommendedName>
        <fullName evidence="7">Amidophosphoribosyltransferase</fullName>
        <shortName evidence="7">ATase</shortName>
        <ecNumber evidence="7">2.4.2.14</ecNumber>
    </recommendedName>
    <alternativeName>
        <fullName evidence="7">Glutamine phosphoribosylpyrophosphate amidotransferase</fullName>
        <shortName evidence="7">GPATase</shortName>
    </alternativeName>
</protein>
<keyword evidence="3 7" id="KW-0328">Glycosyltransferase</keyword>
<evidence type="ECO:0000313" key="12">
    <source>
        <dbReference type="Proteomes" id="UP000829817"/>
    </source>
</evidence>
<dbReference type="Gene3D" id="3.40.50.2020">
    <property type="match status" value="1"/>
</dbReference>
<dbReference type="NCBIfam" id="TIGR01134">
    <property type="entry name" value="purF"/>
    <property type="match status" value="1"/>
</dbReference>
<feature type="binding site" evidence="7">
    <location>
        <position position="372"/>
    </location>
    <ligand>
        <name>Mg(2+)</name>
        <dbReference type="ChEBI" id="CHEBI:18420"/>
    </ligand>
</feature>
<dbReference type="InterPro" id="IPR000836">
    <property type="entry name" value="PRTase_dom"/>
</dbReference>
<comment type="cofactor">
    <cofactor evidence="7">
        <name>Mg(2+)</name>
        <dbReference type="ChEBI" id="CHEBI:18420"/>
    </cofactor>
    <text evidence="7">Binds 1 Mg(2+) ion per subunit.</text>
</comment>
<keyword evidence="7" id="KW-0479">Metal-binding</keyword>
<evidence type="ECO:0000256" key="2">
    <source>
        <dbReference type="ARBA" id="ARBA00010138"/>
    </source>
</evidence>
<comment type="pathway">
    <text evidence="1 7 8">Purine metabolism; IMP biosynthesis via de novo pathway; N(1)-(5-phospho-D-ribosyl)glycinamide from 5-phospho-alpha-D-ribose 1-diphosphate: step 1/2.</text>
</comment>
<comment type="catalytic activity">
    <reaction evidence="7 8">
        <text>5-phospho-beta-D-ribosylamine + L-glutamate + diphosphate = 5-phospho-alpha-D-ribose 1-diphosphate + L-glutamine + H2O</text>
        <dbReference type="Rhea" id="RHEA:14905"/>
        <dbReference type="ChEBI" id="CHEBI:15377"/>
        <dbReference type="ChEBI" id="CHEBI:29985"/>
        <dbReference type="ChEBI" id="CHEBI:33019"/>
        <dbReference type="ChEBI" id="CHEBI:58017"/>
        <dbReference type="ChEBI" id="CHEBI:58359"/>
        <dbReference type="ChEBI" id="CHEBI:58681"/>
        <dbReference type="EC" id="2.4.2.14"/>
    </reaction>
</comment>
<dbReference type="SUPFAM" id="SSF56235">
    <property type="entry name" value="N-terminal nucleophile aminohydrolases (Ntn hydrolases)"/>
    <property type="match status" value="1"/>
</dbReference>
<organism evidence="11 12">
    <name type="scientific">Uruburuella testudinis</name>
    <dbReference type="NCBI Taxonomy" id="1282863"/>
    <lineage>
        <taxon>Bacteria</taxon>
        <taxon>Pseudomonadati</taxon>
        <taxon>Pseudomonadota</taxon>
        <taxon>Betaproteobacteria</taxon>
        <taxon>Neisseriales</taxon>
        <taxon>Neisseriaceae</taxon>
        <taxon>Uruburuella</taxon>
    </lineage>
</organism>
<dbReference type="Pfam" id="PF13522">
    <property type="entry name" value="GATase_6"/>
    <property type="match status" value="1"/>
</dbReference>
<feature type="active site" description="Nucleophile" evidence="7">
    <location>
        <position position="2"/>
    </location>
</feature>
<evidence type="ECO:0000256" key="5">
    <source>
        <dbReference type="ARBA" id="ARBA00022755"/>
    </source>
</evidence>
<feature type="region of interest" description="Disordered" evidence="9">
    <location>
        <begin position="491"/>
        <end position="514"/>
    </location>
</feature>
<keyword evidence="7" id="KW-0460">Magnesium</keyword>
<keyword evidence="12" id="KW-1185">Reference proteome</keyword>
<evidence type="ECO:0000256" key="7">
    <source>
        <dbReference type="HAMAP-Rule" id="MF_01931"/>
    </source>
</evidence>
<dbReference type="CDD" id="cd06223">
    <property type="entry name" value="PRTases_typeI"/>
    <property type="match status" value="1"/>
</dbReference>
<dbReference type="InterPro" id="IPR035584">
    <property type="entry name" value="PurF_N"/>
</dbReference>